<dbReference type="AlphaFoldDB" id="A0A0N4WJ84"/>
<dbReference type="Proteomes" id="UP000268014">
    <property type="component" value="Unassembled WGS sequence"/>
</dbReference>
<feature type="compositionally biased region" description="Polar residues" evidence="1">
    <location>
        <begin position="15"/>
        <end position="31"/>
    </location>
</feature>
<reference evidence="2 3" key="2">
    <citation type="submission" date="2018-11" db="EMBL/GenBank/DDBJ databases">
        <authorList>
            <consortium name="Pathogen Informatics"/>
        </authorList>
    </citation>
    <scope>NUCLEOTIDE SEQUENCE [LARGE SCALE GENOMIC DNA]</scope>
    <source>
        <strain evidence="2 3">MHpl1</strain>
    </source>
</reference>
<proteinExistence type="predicted"/>
<sequence>MKEFTRTPLLEAQFTSGTQSRRATIPSSWTPNGGGFERAAEPEADPYETTSELAVTLEVSQSTFVRGLKSIDKVRKLGRRVPHALKQYDMDRRANMRLPILMHKNTHTWLEHPVTGNEK</sequence>
<dbReference type="OrthoDB" id="616263at2759"/>
<protein>
    <submittedName>
        <fullName evidence="4">HTH_17 domain-containing protein</fullName>
    </submittedName>
</protein>
<organism evidence="4">
    <name type="scientific">Haemonchus placei</name>
    <name type="common">Barber's pole worm</name>
    <dbReference type="NCBI Taxonomy" id="6290"/>
    <lineage>
        <taxon>Eukaryota</taxon>
        <taxon>Metazoa</taxon>
        <taxon>Ecdysozoa</taxon>
        <taxon>Nematoda</taxon>
        <taxon>Chromadorea</taxon>
        <taxon>Rhabditida</taxon>
        <taxon>Rhabditina</taxon>
        <taxon>Rhabditomorpha</taxon>
        <taxon>Strongyloidea</taxon>
        <taxon>Trichostrongylidae</taxon>
        <taxon>Haemonchus</taxon>
    </lineage>
</organism>
<name>A0A0N4WJ84_HAEPC</name>
<gene>
    <name evidence="2" type="ORF">HPLM_LOCUS11054</name>
</gene>
<evidence type="ECO:0000313" key="4">
    <source>
        <dbReference type="WBParaSite" id="HPLM_0001106201-mRNA-1"/>
    </source>
</evidence>
<evidence type="ECO:0000256" key="1">
    <source>
        <dbReference type="SAM" id="MobiDB-lite"/>
    </source>
</evidence>
<evidence type="ECO:0000313" key="3">
    <source>
        <dbReference type="Proteomes" id="UP000268014"/>
    </source>
</evidence>
<dbReference type="WBParaSite" id="HPLM_0001106201-mRNA-1">
    <property type="protein sequence ID" value="HPLM_0001106201-mRNA-1"/>
    <property type="gene ID" value="HPLM_0001106201"/>
</dbReference>
<accession>A0A0N4WJ84</accession>
<dbReference type="EMBL" id="UZAF01017459">
    <property type="protein sequence ID" value="VDO41869.1"/>
    <property type="molecule type" value="Genomic_DNA"/>
</dbReference>
<dbReference type="STRING" id="6290.A0A0N4WJ84"/>
<evidence type="ECO:0000313" key="2">
    <source>
        <dbReference type="EMBL" id="VDO41869.1"/>
    </source>
</evidence>
<feature type="region of interest" description="Disordered" evidence="1">
    <location>
        <begin position="15"/>
        <end position="46"/>
    </location>
</feature>
<keyword evidence="3" id="KW-1185">Reference proteome</keyword>
<reference evidence="4" key="1">
    <citation type="submission" date="2017-02" db="UniProtKB">
        <authorList>
            <consortium name="WormBaseParasite"/>
        </authorList>
    </citation>
    <scope>IDENTIFICATION</scope>
</reference>